<dbReference type="GO" id="GO:0003729">
    <property type="term" value="F:mRNA binding"/>
    <property type="evidence" value="ECO:0007669"/>
    <property type="project" value="TreeGrafter"/>
</dbReference>
<dbReference type="PANTHER" id="PTHR12537">
    <property type="entry name" value="RNA BINDING PROTEIN PUMILIO-RELATED"/>
    <property type="match status" value="1"/>
</dbReference>
<keyword evidence="2" id="KW-0810">Translation regulation</keyword>
<dbReference type="GO" id="GO:0005737">
    <property type="term" value="C:cytoplasm"/>
    <property type="evidence" value="ECO:0007669"/>
    <property type="project" value="TreeGrafter"/>
</dbReference>
<evidence type="ECO:0000259" key="4">
    <source>
        <dbReference type="PROSITE" id="PS50303"/>
    </source>
</evidence>
<dbReference type="GO" id="GO:0006417">
    <property type="term" value="P:regulation of translation"/>
    <property type="evidence" value="ECO:0007669"/>
    <property type="project" value="UniProtKB-KW"/>
</dbReference>
<dbReference type="Gene3D" id="1.25.10.10">
    <property type="entry name" value="Leucine-rich Repeat Variant"/>
    <property type="match status" value="2"/>
</dbReference>
<dbReference type="PANTHER" id="PTHR12537:SF187">
    <property type="entry name" value="OS04G0276200 PROTEIN"/>
    <property type="match status" value="1"/>
</dbReference>
<feature type="repeat" description="Pumilio" evidence="3">
    <location>
        <begin position="352"/>
        <end position="387"/>
    </location>
</feature>
<evidence type="ECO:0000313" key="5">
    <source>
        <dbReference type="EnsemblPlants" id="OPUNC05G10350.1"/>
    </source>
</evidence>
<evidence type="ECO:0000256" key="3">
    <source>
        <dbReference type="PROSITE-ProRule" id="PRU00317"/>
    </source>
</evidence>
<dbReference type="PROSITE" id="PS50302">
    <property type="entry name" value="PUM"/>
    <property type="match status" value="3"/>
</dbReference>
<feature type="domain" description="PUM-HD" evidence="4">
    <location>
        <begin position="294"/>
        <end position="497"/>
    </location>
</feature>
<dbReference type="InterPro" id="IPR001313">
    <property type="entry name" value="Pumilio_RNA-bd_rpt"/>
</dbReference>
<feature type="repeat" description="Pumilio" evidence="3">
    <location>
        <begin position="419"/>
        <end position="456"/>
    </location>
</feature>
<reference evidence="5" key="2">
    <citation type="submission" date="2018-05" db="EMBL/GenBank/DDBJ databases">
        <title>OpunRS2 (Oryza punctata Reference Sequence Version 2).</title>
        <authorList>
            <person name="Zhang J."/>
            <person name="Kudrna D."/>
            <person name="Lee S."/>
            <person name="Talag J."/>
            <person name="Welchert J."/>
            <person name="Wing R.A."/>
        </authorList>
    </citation>
    <scope>NUCLEOTIDE SEQUENCE [LARGE SCALE GENOMIC DNA]</scope>
</reference>
<dbReference type="Pfam" id="PF00806">
    <property type="entry name" value="PUF"/>
    <property type="match status" value="5"/>
</dbReference>
<dbReference type="AlphaFoldDB" id="A0A0E0L149"/>
<name>A0A0E0L149_ORYPU</name>
<proteinExistence type="predicted"/>
<dbReference type="eggNOG" id="KOG1488">
    <property type="taxonomic scope" value="Eukaryota"/>
</dbReference>
<evidence type="ECO:0000313" key="6">
    <source>
        <dbReference type="Proteomes" id="UP000026962"/>
    </source>
</evidence>
<dbReference type="SUPFAM" id="SSF48371">
    <property type="entry name" value="ARM repeat"/>
    <property type="match status" value="1"/>
</dbReference>
<dbReference type="SMART" id="SM00025">
    <property type="entry name" value="Pumilio"/>
    <property type="match status" value="4"/>
</dbReference>
<feature type="repeat" description="Pumilio" evidence="3">
    <location>
        <begin position="469"/>
        <end position="497"/>
    </location>
</feature>
<dbReference type="InterPro" id="IPR016024">
    <property type="entry name" value="ARM-type_fold"/>
</dbReference>
<dbReference type="HOGENOM" id="CLU_549071_0_0_1"/>
<dbReference type="InterPro" id="IPR011989">
    <property type="entry name" value="ARM-like"/>
</dbReference>
<dbReference type="InterPro" id="IPR033133">
    <property type="entry name" value="PUM-HD"/>
</dbReference>
<reference evidence="5" key="1">
    <citation type="submission" date="2015-04" db="UniProtKB">
        <authorList>
            <consortium name="EnsemblPlants"/>
        </authorList>
    </citation>
    <scope>IDENTIFICATION</scope>
</reference>
<dbReference type="Proteomes" id="UP000026962">
    <property type="component" value="Chromosome 5"/>
</dbReference>
<sequence length="497" mass="56771">MELFRPSSSRRTSNDVISGTLPKINLQGESMMGKADFKHQNLHGQIGFRENVASCYFGMNPELPRISSFLCRKYSEFLQLNSDAMIHLTRVEKQAEQSTIIGPPIPFVAVPSPLSGNHLSTMSRGYCLGGKIPNNQGIGFSLIYKPGGFNTNYTLPLRMEAHARESYDINALSKATRQSCQVYFDSAEQTHALHGNATTPIRRNKANEFIEIVRDHEACFLSFYHPTPIPFHVMNMLHWCFGSDMEREMPLPKSYPTQGYGTPRFAHQNVTLGFRRSYVDFPHRDDLKRLDNKELNALLFQRKFSGSSKGNYRLLHIQRHVFQCSIDQCGICFIQQKVQTATPEEKFMIIDEIMPHAIELVTDVYGNYVIQKMIEQGAPFQWRKITICFLGSVLSISCQISEDMYGHVVELSVHPYGCHVVQHGKVVTMSKQKYSSNVIEKCLVFSSYDERQKIINEVLTTADLIKSGELKLLWYVLLNDQYANYVVQKMIETCDEL</sequence>
<dbReference type="EnsemblPlants" id="OPUNC05G10350.1">
    <property type="protein sequence ID" value="OPUNC05G10350.1"/>
    <property type="gene ID" value="OPUNC05G10350"/>
</dbReference>
<dbReference type="PROSITE" id="PS50303">
    <property type="entry name" value="PUM_HD"/>
    <property type="match status" value="1"/>
</dbReference>
<organism evidence="5">
    <name type="scientific">Oryza punctata</name>
    <name type="common">Red rice</name>
    <dbReference type="NCBI Taxonomy" id="4537"/>
    <lineage>
        <taxon>Eukaryota</taxon>
        <taxon>Viridiplantae</taxon>
        <taxon>Streptophyta</taxon>
        <taxon>Embryophyta</taxon>
        <taxon>Tracheophyta</taxon>
        <taxon>Spermatophyta</taxon>
        <taxon>Magnoliopsida</taxon>
        <taxon>Liliopsida</taxon>
        <taxon>Poales</taxon>
        <taxon>Poaceae</taxon>
        <taxon>BOP clade</taxon>
        <taxon>Oryzoideae</taxon>
        <taxon>Oryzeae</taxon>
        <taxon>Oryzinae</taxon>
        <taxon>Oryza</taxon>
    </lineage>
</organism>
<protein>
    <recommendedName>
        <fullName evidence="4">PUM-HD domain-containing protein</fullName>
    </recommendedName>
</protein>
<keyword evidence="6" id="KW-1185">Reference proteome</keyword>
<evidence type="ECO:0000256" key="2">
    <source>
        <dbReference type="ARBA" id="ARBA00022845"/>
    </source>
</evidence>
<keyword evidence="1" id="KW-0677">Repeat</keyword>
<dbReference type="STRING" id="4537.A0A0E0L149"/>
<evidence type="ECO:0000256" key="1">
    <source>
        <dbReference type="ARBA" id="ARBA00022737"/>
    </source>
</evidence>
<accession>A0A0E0L149</accession>
<dbReference type="Gramene" id="OPUNC05G10350.1">
    <property type="protein sequence ID" value="OPUNC05G10350.1"/>
    <property type="gene ID" value="OPUNC05G10350"/>
</dbReference>